<dbReference type="GeneID" id="20235298"/>
<dbReference type="Pfam" id="PF06466">
    <property type="entry name" value="PCAF_N"/>
    <property type="match status" value="1"/>
</dbReference>
<evidence type="ECO:0000313" key="2">
    <source>
        <dbReference type="EMBL" id="ESO90413.1"/>
    </source>
</evidence>
<dbReference type="KEGG" id="lgi:LOTGIDRAFT_147778"/>
<dbReference type="STRING" id="225164.V3ZGR8"/>
<dbReference type="HOGENOM" id="CLU_2819926_0_0_1"/>
<dbReference type="GO" id="GO:0010484">
    <property type="term" value="F:histone H3 acetyltransferase activity"/>
    <property type="evidence" value="ECO:0007669"/>
    <property type="project" value="TreeGrafter"/>
</dbReference>
<protein>
    <recommendedName>
        <fullName evidence="1">PCAF N-terminal domain-containing protein</fullName>
    </recommendedName>
</protein>
<dbReference type="GO" id="GO:0005634">
    <property type="term" value="C:nucleus"/>
    <property type="evidence" value="ECO:0007669"/>
    <property type="project" value="InterPro"/>
</dbReference>
<dbReference type="InterPro" id="IPR009464">
    <property type="entry name" value="PCAF_N"/>
</dbReference>
<keyword evidence="3" id="KW-1185">Reference proteome</keyword>
<dbReference type="Proteomes" id="UP000030746">
    <property type="component" value="Unassembled WGS sequence"/>
</dbReference>
<dbReference type="RefSeq" id="XP_009058899.1">
    <property type="nucleotide sequence ID" value="XM_009060651.1"/>
</dbReference>
<accession>V3ZGR8</accession>
<dbReference type="EMBL" id="KB202429">
    <property type="protein sequence ID" value="ESO90413.1"/>
    <property type="molecule type" value="Genomic_DNA"/>
</dbReference>
<dbReference type="AlphaFoldDB" id="V3ZGR8"/>
<evidence type="ECO:0000313" key="3">
    <source>
        <dbReference type="Proteomes" id="UP000030746"/>
    </source>
</evidence>
<dbReference type="CTD" id="20235298"/>
<reference evidence="2 3" key="1">
    <citation type="journal article" date="2013" name="Nature">
        <title>Insights into bilaterian evolution from three spiralian genomes.</title>
        <authorList>
            <person name="Simakov O."/>
            <person name="Marletaz F."/>
            <person name="Cho S.J."/>
            <person name="Edsinger-Gonzales E."/>
            <person name="Havlak P."/>
            <person name="Hellsten U."/>
            <person name="Kuo D.H."/>
            <person name="Larsson T."/>
            <person name="Lv J."/>
            <person name="Arendt D."/>
            <person name="Savage R."/>
            <person name="Osoegawa K."/>
            <person name="de Jong P."/>
            <person name="Grimwood J."/>
            <person name="Chapman J.A."/>
            <person name="Shapiro H."/>
            <person name="Aerts A."/>
            <person name="Otillar R.P."/>
            <person name="Terry A.Y."/>
            <person name="Boore J.L."/>
            <person name="Grigoriev I.V."/>
            <person name="Lindberg D.R."/>
            <person name="Seaver E.C."/>
            <person name="Weisblat D.A."/>
            <person name="Putnam N.H."/>
            <person name="Rokhsar D.S."/>
        </authorList>
    </citation>
    <scope>NUCLEOTIDE SEQUENCE [LARGE SCALE GENOMIC DNA]</scope>
</reference>
<feature type="domain" description="PCAF N-terminal" evidence="1">
    <location>
        <begin position="2"/>
        <end position="45"/>
    </location>
</feature>
<dbReference type="PANTHER" id="PTHR45750:SF3">
    <property type="entry name" value="HISTONE ACETYLTRANSFERASE"/>
    <property type="match status" value="1"/>
</dbReference>
<dbReference type="GO" id="GO:0045944">
    <property type="term" value="P:positive regulation of transcription by RNA polymerase II"/>
    <property type="evidence" value="ECO:0007669"/>
    <property type="project" value="TreeGrafter"/>
</dbReference>
<dbReference type="OMA" id="YDASVIF"/>
<dbReference type="GO" id="GO:0140672">
    <property type="term" value="C:ATAC complex"/>
    <property type="evidence" value="ECO:0007669"/>
    <property type="project" value="TreeGrafter"/>
</dbReference>
<sequence>FCRWLCYCHVPGLCDSLPRSETTVIFGRTLLRSVFRTMRRQLLDKFRAEKDKMPPDKRTLVLTHFPR</sequence>
<gene>
    <name evidence="2" type="ORF">LOTGIDRAFT_147778</name>
</gene>
<dbReference type="OrthoDB" id="1937912at2759"/>
<feature type="non-terminal residue" evidence="2">
    <location>
        <position position="1"/>
    </location>
</feature>
<name>V3ZGR8_LOTGI</name>
<dbReference type="PANTHER" id="PTHR45750">
    <property type="entry name" value="GH11602P"/>
    <property type="match status" value="1"/>
</dbReference>
<dbReference type="InterPro" id="IPR037800">
    <property type="entry name" value="GCN5"/>
</dbReference>
<evidence type="ECO:0000259" key="1">
    <source>
        <dbReference type="Pfam" id="PF06466"/>
    </source>
</evidence>
<proteinExistence type="predicted"/>
<organism evidence="2 3">
    <name type="scientific">Lottia gigantea</name>
    <name type="common">Giant owl limpet</name>
    <dbReference type="NCBI Taxonomy" id="225164"/>
    <lineage>
        <taxon>Eukaryota</taxon>
        <taxon>Metazoa</taxon>
        <taxon>Spiralia</taxon>
        <taxon>Lophotrochozoa</taxon>
        <taxon>Mollusca</taxon>
        <taxon>Gastropoda</taxon>
        <taxon>Patellogastropoda</taxon>
        <taxon>Lottioidea</taxon>
        <taxon>Lottiidae</taxon>
        <taxon>Lottia</taxon>
    </lineage>
</organism>